<reference evidence="1 2" key="1">
    <citation type="submission" date="2021-06" db="EMBL/GenBank/DDBJ databases">
        <authorList>
            <person name="Kallberg Y."/>
            <person name="Tangrot J."/>
            <person name="Rosling A."/>
        </authorList>
    </citation>
    <scope>NUCLEOTIDE SEQUENCE [LARGE SCALE GENOMIC DNA]</scope>
    <source>
        <strain evidence="1 2">120-4 pot B 10/14</strain>
    </source>
</reference>
<dbReference type="Proteomes" id="UP000789901">
    <property type="component" value="Unassembled WGS sequence"/>
</dbReference>
<dbReference type="Gene3D" id="3.30.420.10">
    <property type="entry name" value="Ribonuclease H-like superfamily/Ribonuclease H"/>
    <property type="match status" value="1"/>
</dbReference>
<comment type="caution">
    <text evidence="1">The sequence shown here is derived from an EMBL/GenBank/DDBJ whole genome shotgun (WGS) entry which is preliminary data.</text>
</comment>
<evidence type="ECO:0000313" key="2">
    <source>
        <dbReference type="Proteomes" id="UP000789901"/>
    </source>
</evidence>
<evidence type="ECO:0000313" key="1">
    <source>
        <dbReference type="EMBL" id="CAG8856466.1"/>
    </source>
</evidence>
<feature type="non-terminal residue" evidence="1">
    <location>
        <position position="1"/>
    </location>
</feature>
<proteinExistence type="predicted"/>
<organism evidence="1 2">
    <name type="scientific">Gigaspora margarita</name>
    <dbReference type="NCBI Taxonomy" id="4874"/>
    <lineage>
        <taxon>Eukaryota</taxon>
        <taxon>Fungi</taxon>
        <taxon>Fungi incertae sedis</taxon>
        <taxon>Mucoromycota</taxon>
        <taxon>Glomeromycotina</taxon>
        <taxon>Glomeromycetes</taxon>
        <taxon>Diversisporales</taxon>
        <taxon>Gigasporaceae</taxon>
        <taxon>Gigaspora</taxon>
    </lineage>
</organism>
<gene>
    <name evidence="1" type="ORF">GMARGA_LOCUS45287</name>
</gene>
<dbReference type="SUPFAM" id="SSF53098">
    <property type="entry name" value="Ribonuclease H-like"/>
    <property type="match status" value="1"/>
</dbReference>
<dbReference type="InterPro" id="IPR036397">
    <property type="entry name" value="RNaseH_sf"/>
</dbReference>
<name>A0ABN7XQ67_GIGMA</name>
<sequence>TLYEKKPKNIESVIRYHRVVKQVKISASETATHNFIKTNGTVHYDMQTQSRQHFKTLRSWKLNDILKKMGLNPKEDLSIEEMYDIIIKCHNSEYDN</sequence>
<dbReference type="EMBL" id="CAJVQB010160394">
    <property type="protein sequence ID" value="CAG8856466.1"/>
    <property type="molecule type" value="Genomic_DNA"/>
</dbReference>
<protein>
    <submittedName>
        <fullName evidence="1">11674_t:CDS:1</fullName>
    </submittedName>
</protein>
<dbReference type="InterPro" id="IPR012337">
    <property type="entry name" value="RNaseH-like_sf"/>
</dbReference>
<keyword evidence="2" id="KW-1185">Reference proteome</keyword>
<feature type="non-terminal residue" evidence="1">
    <location>
        <position position="96"/>
    </location>
</feature>
<accession>A0ABN7XQ67</accession>